<sequence length="127" mass="14574">MVFSTDLVDSSMYTRVQLDLLTQQMNQILGYSTLSDVLTVQSASFATENTLTKSLSNDKKQDRKKREISCNPATIGVDNMHHQPLSYTICKTAQIEYAIKIWPELFVTSTKDEQWDRCIYFDPVLLI</sequence>
<reference evidence="1" key="1">
    <citation type="submission" date="2021-02" db="EMBL/GenBank/DDBJ databases">
        <authorList>
            <person name="Nowell W R."/>
        </authorList>
    </citation>
    <scope>NUCLEOTIDE SEQUENCE</scope>
</reference>
<comment type="caution">
    <text evidence="1">The sequence shown here is derived from an EMBL/GenBank/DDBJ whole genome shotgun (WGS) entry which is preliminary data.</text>
</comment>
<accession>A0A819ZAS3</accession>
<dbReference type="AlphaFoldDB" id="A0A819ZAS3"/>
<organism evidence="1 2">
    <name type="scientific">Adineta steineri</name>
    <dbReference type="NCBI Taxonomy" id="433720"/>
    <lineage>
        <taxon>Eukaryota</taxon>
        <taxon>Metazoa</taxon>
        <taxon>Spiralia</taxon>
        <taxon>Gnathifera</taxon>
        <taxon>Rotifera</taxon>
        <taxon>Eurotatoria</taxon>
        <taxon>Bdelloidea</taxon>
        <taxon>Adinetida</taxon>
        <taxon>Adinetidae</taxon>
        <taxon>Adineta</taxon>
    </lineage>
</organism>
<evidence type="ECO:0000313" key="1">
    <source>
        <dbReference type="EMBL" id="CAF4171355.1"/>
    </source>
</evidence>
<gene>
    <name evidence="1" type="ORF">OKA104_LOCUS39358</name>
</gene>
<protein>
    <submittedName>
        <fullName evidence="1">Uncharacterized protein</fullName>
    </submittedName>
</protein>
<dbReference type="EMBL" id="CAJOAY010007668">
    <property type="protein sequence ID" value="CAF4171355.1"/>
    <property type="molecule type" value="Genomic_DNA"/>
</dbReference>
<proteinExistence type="predicted"/>
<dbReference type="Proteomes" id="UP000663881">
    <property type="component" value="Unassembled WGS sequence"/>
</dbReference>
<name>A0A819ZAS3_9BILA</name>
<evidence type="ECO:0000313" key="2">
    <source>
        <dbReference type="Proteomes" id="UP000663881"/>
    </source>
</evidence>